<protein>
    <recommendedName>
        <fullName evidence="4">Aminoglycoside phosphotransferase domain-containing protein</fullName>
    </recommendedName>
</protein>
<evidence type="ECO:0000313" key="2">
    <source>
        <dbReference type="EMBL" id="MFC7327026.1"/>
    </source>
</evidence>
<keyword evidence="3" id="KW-1185">Reference proteome</keyword>
<accession>A0ABW2KCT3</accession>
<evidence type="ECO:0008006" key="4">
    <source>
        <dbReference type="Google" id="ProtNLM"/>
    </source>
</evidence>
<reference evidence="3" key="1">
    <citation type="journal article" date="2019" name="Int. J. Syst. Evol. Microbiol.">
        <title>The Global Catalogue of Microorganisms (GCM) 10K type strain sequencing project: providing services to taxonomists for standard genome sequencing and annotation.</title>
        <authorList>
            <consortium name="The Broad Institute Genomics Platform"/>
            <consortium name="The Broad Institute Genome Sequencing Center for Infectious Disease"/>
            <person name="Wu L."/>
            <person name="Ma J."/>
        </authorList>
    </citation>
    <scope>NUCLEOTIDE SEQUENCE [LARGE SCALE GENOMIC DNA]</scope>
    <source>
        <strain evidence="3">CGMCC 4.7382</strain>
    </source>
</reference>
<organism evidence="2 3">
    <name type="scientific">Marinactinospora rubrisoli</name>
    <dbReference type="NCBI Taxonomy" id="2715399"/>
    <lineage>
        <taxon>Bacteria</taxon>
        <taxon>Bacillati</taxon>
        <taxon>Actinomycetota</taxon>
        <taxon>Actinomycetes</taxon>
        <taxon>Streptosporangiales</taxon>
        <taxon>Nocardiopsidaceae</taxon>
        <taxon>Marinactinospora</taxon>
    </lineage>
</organism>
<evidence type="ECO:0000313" key="3">
    <source>
        <dbReference type="Proteomes" id="UP001596540"/>
    </source>
</evidence>
<name>A0ABW2KCT3_9ACTN</name>
<dbReference type="Proteomes" id="UP001596540">
    <property type="component" value="Unassembled WGS sequence"/>
</dbReference>
<dbReference type="EMBL" id="JBHTBH010000002">
    <property type="protein sequence ID" value="MFC7327026.1"/>
    <property type="molecule type" value="Genomic_DNA"/>
</dbReference>
<feature type="region of interest" description="Disordered" evidence="1">
    <location>
        <begin position="282"/>
        <end position="311"/>
    </location>
</feature>
<gene>
    <name evidence="2" type="ORF">ACFQRF_04660</name>
</gene>
<sequence>MPRHVTPIRDGSRLLLKVARGAGPPGLRIEATGGGRWWLVQGTTPVLFARAEPRHYGVRVLRTGDYTSPLPPPRAATARAVADGPHPRRHLRWADRFARSLAGSPAGFLYEGYWLVRPVTRRPVGEVGTMVLDRLPPMPDAFLDWCAGFGDGPQRGFLSELLPLRPLSPPDAPRVRAYRRQAREGTLPPVLLWQLTATQCPVIVDGHDRFVAALAEEQAPPMLLAEHVDLSPGLLTAQVAGYTTLARQVLRQIDAGSPGAPRALADMTMSLAAGLRDGEPRRTRAWRLPGGPAAWRDRADRHAPGWAERPW</sequence>
<comment type="caution">
    <text evidence="2">The sequence shown here is derived from an EMBL/GenBank/DDBJ whole genome shotgun (WGS) entry which is preliminary data.</text>
</comment>
<dbReference type="RefSeq" id="WP_379869149.1">
    <property type="nucleotide sequence ID" value="NZ_JBHTBH010000002.1"/>
</dbReference>
<proteinExistence type="predicted"/>
<evidence type="ECO:0000256" key="1">
    <source>
        <dbReference type="SAM" id="MobiDB-lite"/>
    </source>
</evidence>